<evidence type="ECO:0000313" key="2">
    <source>
        <dbReference type="EMBL" id="NNT71645.1"/>
    </source>
</evidence>
<evidence type="ECO:0000313" key="3">
    <source>
        <dbReference type="Proteomes" id="UP000536509"/>
    </source>
</evidence>
<sequence>MAVANNPQIKYYPVKNGDMSLITLEDKTTILVDCNIKNASKDENDKSAYDVKKDLLDSIQYRNGNPYIDVFILTHGDQDHCLGFKDNFYQGNPKKYSKEDKENGLIIMDAMWFSPMIAEQYTNDNEDAYQQEAERRLALHLKEDDDKDLPGNRIRIIGYDGDKKYAELDYLRTKPGEIVTKFNHVEQTTFSVFIHAPFKIHLDSPEKDKNSASIVFQARFKEYSWSTDFSCLAMFGGDSDHTTWEQILERTKRFKNDITHKALDWDLFEAPHHCSWTFFNDTSEEEPKATSLEALDYARQGAYIIASSKKIINDDDNPPHYDAKKEYLKKIESKEKFLNTAIEPKESEPKPIIFDITSNGPARKTNQSTSGALTSSGGSGAASTIISQG</sequence>
<reference evidence="2 3" key="1">
    <citation type="submission" date="2020-05" db="EMBL/GenBank/DDBJ databases">
        <title>Draft genome of Flavobacterium sp. IMCC34852.</title>
        <authorList>
            <person name="Song J."/>
            <person name="Cho J.-C."/>
        </authorList>
    </citation>
    <scope>NUCLEOTIDE SEQUENCE [LARGE SCALE GENOMIC DNA]</scope>
    <source>
        <strain evidence="2 3">IMCC34852</strain>
    </source>
</reference>
<comment type="caution">
    <text evidence="2">The sequence shown here is derived from an EMBL/GenBank/DDBJ whole genome shotgun (WGS) entry which is preliminary data.</text>
</comment>
<organism evidence="2 3">
    <name type="scientific">Flavobacterium rivulicola</name>
    <dbReference type="NCBI Taxonomy" id="2732161"/>
    <lineage>
        <taxon>Bacteria</taxon>
        <taxon>Pseudomonadati</taxon>
        <taxon>Bacteroidota</taxon>
        <taxon>Flavobacteriia</taxon>
        <taxon>Flavobacteriales</taxon>
        <taxon>Flavobacteriaceae</taxon>
        <taxon>Flavobacterium</taxon>
    </lineage>
</organism>
<dbReference type="RefSeq" id="WP_171221832.1">
    <property type="nucleotide sequence ID" value="NZ_CP121446.1"/>
</dbReference>
<feature type="region of interest" description="Disordered" evidence="1">
    <location>
        <begin position="348"/>
        <end position="389"/>
    </location>
</feature>
<dbReference type="InterPro" id="IPR036866">
    <property type="entry name" value="RibonucZ/Hydroxyglut_hydro"/>
</dbReference>
<dbReference type="Proteomes" id="UP000536509">
    <property type="component" value="Unassembled WGS sequence"/>
</dbReference>
<name>A0A7Y3R811_9FLAO</name>
<protein>
    <submittedName>
        <fullName evidence="2">Cobyric acid synthase CobQ</fullName>
    </submittedName>
</protein>
<gene>
    <name evidence="2" type="ORF">HKT18_05370</name>
</gene>
<accession>A0A7Y3R811</accession>
<dbReference type="AlphaFoldDB" id="A0A7Y3R811"/>
<evidence type="ECO:0000256" key="1">
    <source>
        <dbReference type="SAM" id="MobiDB-lite"/>
    </source>
</evidence>
<feature type="compositionally biased region" description="Polar residues" evidence="1">
    <location>
        <begin position="356"/>
        <end position="366"/>
    </location>
</feature>
<dbReference type="EMBL" id="JABEVX010000002">
    <property type="protein sequence ID" value="NNT71645.1"/>
    <property type="molecule type" value="Genomic_DNA"/>
</dbReference>
<keyword evidence="3" id="KW-1185">Reference proteome</keyword>
<dbReference type="Gene3D" id="3.60.15.10">
    <property type="entry name" value="Ribonuclease Z/Hydroxyacylglutathione hydrolase-like"/>
    <property type="match status" value="1"/>
</dbReference>
<dbReference type="SUPFAM" id="SSF56281">
    <property type="entry name" value="Metallo-hydrolase/oxidoreductase"/>
    <property type="match status" value="1"/>
</dbReference>
<feature type="compositionally biased region" description="Low complexity" evidence="1">
    <location>
        <begin position="367"/>
        <end position="389"/>
    </location>
</feature>
<proteinExistence type="predicted"/>